<protein>
    <submittedName>
        <fullName evidence="1">Receptor protein kinase</fullName>
    </submittedName>
</protein>
<dbReference type="Proteomes" id="UP001164539">
    <property type="component" value="Chromosome 11"/>
</dbReference>
<keyword evidence="1" id="KW-0675">Receptor</keyword>
<evidence type="ECO:0000313" key="2">
    <source>
        <dbReference type="Proteomes" id="UP001164539"/>
    </source>
</evidence>
<organism evidence="1 2">
    <name type="scientific">Melia azedarach</name>
    <name type="common">Chinaberry tree</name>
    <dbReference type="NCBI Taxonomy" id="155640"/>
    <lineage>
        <taxon>Eukaryota</taxon>
        <taxon>Viridiplantae</taxon>
        <taxon>Streptophyta</taxon>
        <taxon>Embryophyta</taxon>
        <taxon>Tracheophyta</taxon>
        <taxon>Spermatophyta</taxon>
        <taxon>Magnoliopsida</taxon>
        <taxon>eudicotyledons</taxon>
        <taxon>Gunneridae</taxon>
        <taxon>Pentapetalae</taxon>
        <taxon>rosids</taxon>
        <taxon>malvids</taxon>
        <taxon>Sapindales</taxon>
        <taxon>Meliaceae</taxon>
        <taxon>Melia</taxon>
    </lineage>
</organism>
<comment type="caution">
    <text evidence="1">The sequence shown here is derived from an EMBL/GenBank/DDBJ whole genome shotgun (WGS) entry which is preliminary data.</text>
</comment>
<keyword evidence="2" id="KW-1185">Reference proteome</keyword>
<proteinExistence type="predicted"/>
<gene>
    <name evidence="1" type="ORF">OWV82_020502</name>
</gene>
<dbReference type="EMBL" id="CM051404">
    <property type="protein sequence ID" value="KAJ4706914.1"/>
    <property type="molecule type" value="Genomic_DNA"/>
</dbReference>
<evidence type="ECO:0000313" key="1">
    <source>
        <dbReference type="EMBL" id="KAJ4706914.1"/>
    </source>
</evidence>
<keyword evidence="1" id="KW-0418">Kinase</keyword>
<keyword evidence="1" id="KW-0808">Transferase</keyword>
<name>A0ACC1X6I6_MELAZ</name>
<reference evidence="1 2" key="1">
    <citation type="journal article" date="2023" name="Science">
        <title>Complex scaffold remodeling in plant triterpene biosynthesis.</title>
        <authorList>
            <person name="De La Pena R."/>
            <person name="Hodgson H."/>
            <person name="Liu J.C."/>
            <person name="Stephenson M.J."/>
            <person name="Martin A.C."/>
            <person name="Owen C."/>
            <person name="Harkess A."/>
            <person name="Leebens-Mack J."/>
            <person name="Jimenez L.E."/>
            <person name="Osbourn A."/>
            <person name="Sattely E.S."/>
        </authorList>
    </citation>
    <scope>NUCLEOTIDE SEQUENCE [LARGE SCALE GENOMIC DNA]</scope>
    <source>
        <strain evidence="2">cv. JPN11</strain>
        <tissue evidence="1">Leaf</tissue>
    </source>
</reference>
<accession>A0ACC1X6I6</accession>
<sequence length="570" mass="63514">MGNNNLSGPIPSTLGYLTNLKRLYLDSNRLNGRIPHEIGSLSDLAVLNLSRNNIQGTIPDELTHLPVLYFLNLSSNKLSGQIPSTIGRLCNLEFLDLSNNKLNGPIPKEIGNCSGMLNITLSNNSLNGSIPPEFGEMLLLEYFDLSHNNFSGTIPKSLRSMSSLDLSYNNLEGEIPIYLQGNPPQKFIGNKGLCGRVSGLPSCSKHGKHGSFTFKFILPPTIFVSFIIFGILVLLKCKDKNPKLSSGPTKNGDVFSILNYDGRIAYEDIIEVTEDFDIKYCIGTGGYGSVYKANLPSGRVVALKKLHGSEAQDLTFINSFQNEAEVLSKVRHRNIVKFFGFCLHKKCMFLIYEYMERGSLFCVLRNEEQAVELDWVKRVNIVKGVAHALFYLHHNCSPPVVHRDISSNNILLNSNLEARVADFGLARLLHSDFSNRTIVAGTYGYIAPELAYTMVVTEKCDVYSFGVVALEVLMGRHPGDLLSSSPSLDPKIKLTDVLDQRLSPPVSQKVVKDIVLVSSIAFACLRFKPKSRPTMQQVSQEFISSKARMQKKFREITIFELRNQEIYLSD</sequence>